<dbReference type="SUPFAM" id="SSF160387">
    <property type="entry name" value="NosL/MerB-like"/>
    <property type="match status" value="1"/>
</dbReference>
<dbReference type="PANTHER" id="PTHR41247:SF1">
    <property type="entry name" value="HTH-TYPE TRANSCRIPTIONAL REPRESSOR YCNK"/>
    <property type="match status" value="1"/>
</dbReference>
<keyword evidence="1" id="KW-0732">Signal</keyword>
<evidence type="ECO:0000313" key="2">
    <source>
        <dbReference type="EMBL" id="GIU44125.1"/>
    </source>
</evidence>
<evidence type="ECO:0000256" key="1">
    <source>
        <dbReference type="SAM" id="SignalP"/>
    </source>
</evidence>
<name>A0ABQ4P9C0_9GAMM</name>
<reference evidence="2" key="1">
    <citation type="submission" date="2021-05" db="EMBL/GenBank/DDBJ databases">
        <title>Molecular characterization for Shewanella algae harboring chromosomal blaOXA-55-like strains isolated from clinical and environment sample.</title>
        <authorList>
            <person name="Ohama Y."/>
            <person name="Aoki K."/>
            <person name="Harada S."/>
            <person name="Moriya K."/>
            <person name="Ishii Y."/>
            <person name="Tateda K."/>
        </authorList>
    </citation>
    <scope>NUCLEOTIDE SEQUENCE</scope>
    <source>
        <strain evidence="2">JCM 11563</strain>
    </source>
</reference>
<comment type="caution">
    <text evidence="2">The sequence shown here is derived from an EMBL/GenBank/DDBJ whole genome shotgun (WGS) entry which is preliminary data.</text>
</comment>
<proteinExistence type="predicted"/>
<dbReference type="Gene3D" id="3.30.70.2060">
    <property type="match status" value="1"/>
</dbReference>
<accession>A0ABQ4P9C0</accession>
<dbReference type="InterPro" id="IPR008719">
    <property type="entry name" value="N2O_reductase_NosL"/>
</dbReference>
<protein>
    <submittedName>
        <fullName evidence="2">Nitrous oxide reductase accessory protein NosL</fullName>
    </submittedName>
</protein>
<dbReference type="Proteomes" id="UP000887104">
    <property type="component" value="Unassembled WGS sequence"/>
</dbReference>
<dbReference type="EMBL" id="BPEY01000019">
    <property type="protein sequence ID" value="GIU44125.1"/>
    <property type="molecule type" value="Genomic_DNA"/>
</dbReference>
<evidence type="ECO:0000313" key="3">
    <source>
        <dbReference type="Proteomes" id="UP000887104"/>
    </source>
</evidence>
<dbReference type="Pfam" id="PF05573">
    <property type="entry name" value="NosL"/>
    <property type="match status" value="1"/>
</dbReference>
<dbReference type="Gene3D" id="3.30.70.2050">
    <property type="match status" value="1"/>
</dbReference>
<feature type="chain" id="PRO_5047207810" evidence="1">
    <location>
        <begin position="26"/>
        <end position="169"/>
    </location>
</feature>
<sequence length="169" mass="18564">MIESGDTMKKLICLLFLLPFLNACSDSSADATQYTAQAIHDHDRCHLCGMMITKYPGPKGQVHLKGQTQVPKFCSTRDMFNFALQSENKRQIEALFVHDAGATDWQKPTDDAFVDAKTAWYVYGTSKKAVMGPAVASFKQQADATKFAEEFGGAVLAYDKITIALLAGE</sequence>
<keyword evidence="3" id="KW-1185">Reference proteome</keyword>
<gene>
    <name evidence="2" type="primary">nosL_1</name>
    <name evidence="2" type="ORF">TUM4438_14620</name>
</gene>
<dbReference type="PANTHER" id="PTHR41247">
    <property type="entry name" value="HTH-TYPE TRANSCRIPTIONAL REPRESSOR YCNK"/>
    <property type="match status" value="1"/>
</dbReference>
<organism evidence="2 3">
    <name type="scientific">Shewanella sairae</name>
    <dbReference type="NCBI Taxonomy" id="190310"/>
    <lineage>
        <taxon>Bacteria</taxon>
        <taxon>Pseudomonadati</taxon>
        <taxon>Pseudomonadota</taxon>
        <taxon>Gammaproteobacteria</taxon>
        <taxon>Alteromonadales</taxon>
        <taxon>Shewanellaceae</taxon>
        <taxon>Shewanella</taxon>
    </lineage>
</organism>
<feature type="signal peptide" evidence="1">
    <location>
        <begin position="1"/>
        <end position="25"/>
    </location>
</feature>